<dbReference type="AlphaFoldDB" id="A0AAD6M0W4"/>
<evidence type="ECO:0000313" key="1">
    <source>
        <dbReference type="EMBL" id="KAJ6976785.1"/>
    </source>
</evidence>
<gene>
    <name evidence="1" type="ORF">NC653_028834</name>
</gene>
<protein>
    <submittedName>
        <fullName evidence="1">Uncharacterized protein</fullName>
    </submittedName>
</protein>
<organism evidence="1 2">
    <name type="scientific">Populus alba x Populus x berolinensis</name>
    <dbReference type="NCBI Taxonomy" id="444605"/>
    <lineage>
        <taxon>Eukaryota</taxon>
        <taxon>Viridiplantae</taxon>
        <taxon>Streptophyta</taxon>
        <taxon>Embryophyta</taxon>
        <taxon>Tracheophyta</taxon>
        <taxon>Spermatophyta</taxon>
        <taxon>Magnoliopsida</taxon>
        <taxon>eudicotyledons</taxon>
        <taxon>Gunneridae</taxon>
        <taxon>Pentapetalae</taxon>
        <taxon>rosids</taxon>
        <taxon>fabids</taxon>
        <taxon>Malpighiales</taxon>
        <taxon>Salicaceae</taxon>
        <taxon>Saliceae</taxon>
        <taxon>Populus</taxon>
    </lineage>
</organism>
<evidence type="ECO:0000313" key="2">
    <source>
        <dbReference type="Proteomes" id="UP001164929"/>
    </source>
</evidence>
<sequence>MITCYVHFGRAMMLSFQPAQKILTFNTKDSERTRGGIYENKRCQCRKQQDFVVSVHFRTVREMMGYGNYDHHRMGQRQRPRIFGSNTLGVCATAPDVLPVIQKIEAKGIQSW</sequence>
<proteinExistence type="predicted"/>
<accession>A0AAD6M0W4</accession>
<name>A0AAD6M0W4_9ROSI</name>
<keyword evidence="2" id="KW-1185">Reference proteome</keyword>
<reference evidence="1" key="1">
    <citation type="journal article" date="2023" name="Mol. Ecol. Resour.">
        <title>Chromosome-level genome assembly of a triploid poplar Populus alba 'Berolinensis'.</title>
        <authorList>
            <person name="Chen S."/>
            <person name="Yu Y."/>
            <person name="Wang X."/>
            <person name="Wang S."/>
            <person name="Zhang T."/>
            <person name="Zhou Y."/>
            <person name="He R."/>
            <person name="Meng N."/>
            <person name="Wang Y."/>
            <person name="Liu W."/>
            <person name="Liu Z."/>
            <person name="Liu J."/>
            <person name="Guo Q."/>
            <person name="Huang H."/>
            <person name="Sederoff R.R."/>
            <person name="Wang G."/>
            <person name="Qu G."/>
            <person name="Chen S."/>
        </authorList>
    </citation>
    <scope>NUCLEOTIDE SEQUENCE</scope>
    <source>
        <strain evidence="1">SC-2020</strain>
    </source>
</reference>
<dbReference type="Proteomes" id="UP001164929">
    <property type="component" value="Chromosome 12"/>
</dbReference>
<comment type="caution">
    <text evidence="1">The sequence shown here is derived from an EMBL/GenBank/DDBJ whole genome shotgun (WGS) entry which is preliminary data.</text>
</comment>
<dbReference type="EMBL" id="JAQIZT010000012">
    <property type="protein sequence ID" value="KAJ6976785.1"/>
    <property type="molecule type" value="Genomic_DNA"/>
</dbReference>